<organism evidence="1">
    <name type="scientific">Schlesneria paludicola</name>
    <dbReference type="NCBI Taxonomy" id="360056"/>
    <lineage>
        <taxon>Bacteria</taxon>
        <taxon>Pseudomonadati</taxon>
        <taxon>Planctomycetota</taxon>
        <taxon>Planctomycetia</taxon>
        <taxon>Planctomycetales</taxon>
        <taxon>Planctomycetaceae</taxon>
        <taxon>Schlesneria</taxon>
    </lineage>
</organism>
<dbReference type="InterPro" id="IPR005368">
    <property type="entry name" value="UPF0175"/>
</dbReference>
<reference evidence="1" key="1">
    <citation type="journal article" date="2020" name="mSystems">
        <title>Genome- and Community-Level Interaction Insights into Carbon Utilization and Element Cycling Functions of Hydrothermarchaeota in Hydrothermal Sediment.</title>
        <authorList>
            <person name="Zhou Z."/>
            <person name="Liu Y."/>
            <person name="Xu W."/>
            <person name="Pan J."/>
            <person name="Luo Z.H."/>
            <person name="Li M."/>
        </authorList>
    </citation>
    <scope>NUCLEOTIDE SEQUENCE [LARGE SCALE GENOMIC DNA]</scope>
    <source>
        <strain evidence="1">SpSt-339</strain>
    </source>
</reference>
<dbReference type="Pfam" id="PF03683">
    <property type="entry name" value="UPF0175"/>
    <property type="match status" value="1"/>
</dbReference>
<protein>
    <submittedName>
        <fullName evidence="1">UPF0175 family protein</fullName>
    </submittedName>
</protein>
<dbReference type="AlphaFoldDB" id="A0A7C2NW29"/>
<name>A0A7C2NW29_9PLAN</name>
<gene>
    <name evidence="1" type="ORF">ENQ76_05085</name>
</gene>
<comment type="caution">
    <text evidence="1">The sequence shown here is derived from an EMBL/GenBank/DDBJ whole genome shotgun (WGS) entry which is preliminary data.</text>
</comment>
<sequence length="92" mass="10586">MPLHITDEELKAAGLTAETARVELACRLFQAGKLTKVQARRLAGLGRLDFEDELIARKIPVYAVTEESWAEDLKAVKLWDRDRSRHRQQTRQ</sequence>
<dbReference type="EMBL" id="DSOK01000151">
    <property type="protein sequence ID" value="HEN14830.1"/>
    <property type="molecule type" value="Genomic_DNA"/>
</dbReference>
<evidence type="ECO:0000313" key="1">
    <source>
        <dbReference type="EMBL" id="HEN14830.1"/>
    </source>
</evidence>
<proteinExistence type="predicted"/>
<accession>A0A7C2NW29</accession>